<dbReference type="PANTHER" id="PTHR42200">
    <property type="entry name" value="ARCHAEAL FLAGELLA-RELATED PROTEIN F-RELATED"/>
    <property type="match status" value="1"/>
</dbReference>
<reference evidence="2 3" key="1">
    <citation type="journal article" date="2015" name="Stand. Genomic Sci.">
        <title>Genomic Encyclopedia of Bacterial and Archaeal Type Strains, Phase III: the genomes of soil and plant-associated and newly described type strains.</title>
        <authorList>
            <person name="Whitman W.B."/>
            <person name="Woyke T."/>
            <person name="Klenk H.P."/>
            <person name="Zhou Y."/>
            <person name="Lilburn T.G."/>
            <person name="Beck B.J."/>
            <person name="De Vos P."/>
            <person name="Vandamme P."/>
            <person name="Eisen J.A."/>
            <person name="Garrity G."/>
            <person name="Hugenholtz P."/>
            <person name="Kyrpides N.C."/>
        </authorList>
    </citation>
    <scope>NUCLEOTIDE SEQUENCE [LARGE SCALE GENOMIC DNA]</scope>
    <source>
        <strain evidence="2 3">CGMCC 1.10124</strain>
    </source>
</reference>
<proteinExistence type="predicted"/>
<evidence type="ECO:0000313" key="4">
    <source>
        <dbReference type="Proteomes" id="UP000282007"/>
    </source>
</evidence>
<gene>
    <name evidence="2" type="ORF">ATH50_0090</name>
    <name evidence="1" type="ORF">DU502_07930</name>
</gene>
<dbReference type="Pfam" id="PF01917">
    <property type="entry name" value="Flagellin_arch-type"/>
    <property type="match status" value="1"/>
</dbReference>
<dbReference type="GO" id="GO:0097588">
    <property type="term" value="P:archaeal or bacterial-type flagellum-dependent cell motility"/>
    <property type="evidence" value="ECO:0007669"/>
    <property type="project" value="InterPro"/>
</dbReference>
<sequence length="149" mass="16009">MASVSASHLILFIASLVIAAGVAGTFTQGVSRLSQGIDDQSLEVADEVRTDIEVISDSGSPVYNNSSKTVTLLVKNTGTSTIPADSRFIEILLDGQYRTNVTVTVVDGEQWRPNNVVRIVISNTDLSAGGDHRAKLIVNGDEEVFRFRT</sequence>
<name>A0A3M0DUT0_9EURY</name>
<keyword evidence="4" id="KW-1185">Reference proteome</keyword>
<keyword evidence="2" id="KW-0282">Flagellum</keyword>
<dbReference type="RefSeq" id="WP_121918851.1">
    <property type="nucleotide sequence ID" value="NZ_CP034145.1"/>
</dbReference>
<keyword evidence="2" id="KW-0969">Cilium</keyword>
<dbReference type="OrthoDB" id="183655at2157"/>
<organism evidence="2 3">
    <name type="scientific">Haloplanus aerogenes</name>
    <dbReference type="NCBI Taxonomy" id="660522"/>
    <lineage>
        <taxon>Archaea</taxon>
        <taxon>Methanobacteriati</taxon>
        <taxon>Methanobacteriota</taxon>
        <taxon>Stenosarchaea group</taxon>
        <taxon>Halobacteria</taxon>
        <taxon>Halobacteriales</taxon>
        <taxon>Haloferacaceae</taxon>
        <taxon>Haloplanus</taxon>
    </lineage>
</organism>
<dbReference type="KEGG" id="haer:DU502_07930"/>
<accession>A0A3M0DUT0</accession>
<dbReference type="AlphaFoldDB" id="A0A3M0DUT0"/>
<dbReference type="GeneID" id="38471206"/>
<dbReference type="GO" id="GO:0005198">
    <property type="term" value="F:structural molecule activity"/>
    <property type="evidence" value="ECO:0007669"/>
    <property type="project" value="InterPro"/>
</dbReference>
<reference evidence="2" key="3">
    <citation type="submission" date="2018-10" db="EMBL/GenBank/DDBJ databases">
        <authorList>
            <person name="Whitman W."/>
            <person name="Huntemann M."/>
            <person name="Clum A."/>
            <person name="Pillay M."/>
            <person name="Palaniappan K."/>
            <person name="Varghese N."/>
            <person name="Mikhailova N."/>
            <person name="Stamatis D."/>
            <person name="Reddy T."/>
            <person name="Daum C."/>
            <person name="Shapiro N."/>
            <person name="Ivanova N."/>
            <person name="Kyrpides N."/>
            <person name="Woyke T."/>
        </authorList>
    </citation>
    <scope>NUCLEOTIDE SEQUENCE</scope>
    <source>
        <strain evidence="2">CGMCC 1.10124</strain>
    </source>
</reference>
<evidence type="ECO:0000313" key="3">
    <source>
        <dbReference type="Proteomes" id="UP000277326"/>
    </source>
</evidence>
<evidence type="ECO:0000313" key="2">
    <source>
        <dbReference type="EMBL" id="RMB25007.1"/>
    </source>
</evidence>
<dbReference type="EMBL" id="CP034145">
    <property type="protein sequence ID" value="AZH25311.1"/>
    <property type="molecule type" value="Genomic_DNA"/>
</dbReference>
<dbReference type="PANTHER" id="PTHR42200:SF2">
    <property type="entry name" value="ARCHAEAL FLAGELLA-RELATED PROTEIN F"/>
    <property type="match status" value="1"/>
</dbReference>
<dbReference type="EMBL" id="REFS01000001">
    <property type="protein sequence ID" value="RMB25007.1"/>
    <property type="molecule type" value="Genomic_DNA"/>
</dbReference>
<evidence type="ECO:0000313" key="1">
    <source>
        <dbReference type="EMBL" id="AZH25311.1"/>
    </source>
</evidence>
<dbReference type="Proteomes" id="UP000277326">
    <property type="component" value="Unassembled WGS sequence"/>
</dbReference>
<dbReference type="Proteomes" id="UP000282007">
    <property type="component" value="Chromosome"/>
</dbReference>
<reference evidence="1 4" key="2">
    <citation type="submission" date="2018-07" db="EMBL/GenBank/DDBJ databases">
        <title>Genome sequences of Haloplanus aerogenes JCM 16430T.</title>
        <authorList>
            <person name="Kim Y.B."/>
            <person name="Roh S.W."/>
        </authorList>
    </citation>
    <scope>NUCLEOTIDE SEQUENCE [LARGE SCALE GENOMIC DNA]</scope>
    <source>
        <strain evidence="1 4">JCM 16430</strain>
    </source>
</reference>
<protein>
    <submittedName>
        <fullName evidence="2">Flagellar protein FlaG</fullName>
    </submittedName>
    <submittedName>
        <fullName evidence="1">Flagellar protein G</fullName>
    </submittedName>
</protein>
<dbReference type="InterPro" id="IPR002774">
    <property type="entry name" value="Flagellin_arc-type"/>
</dbReference>
<keyword evidence="2" id="KW-0966">Cell projection</keyword>